<keyword evidence="7" id="KW-1185">Reference proteome</keyword>
<dbReference type="OrthoDB" id="10254973at2759"/>
<dbReference type="EMBL" id="OC869929">
    <property type="protein sequence ID" value="CAD7634801.1"/>
    <property type="molecule type" value="Genomic_DNA"/>
</dbReference>
<name>A0A7R9L4L0_9ACAR</name>
<organism evidence="6">
    <name type="scientific">Medioppia subpectinata</name>
    <dbReference type="NCBI Taxonomy" id="1979941"/>
    <lineage>
        <taxon>Eukaryota</taxon>
        <taxon>Metazoa</taxon>
        <taxon>Ecdysozoa</taxon>
        <taxon>Arthropoda</taxon>
        <taxon>Chelicerata</taxon>
        <taxon>Arachnida</taxon>
        <taxon>Acari</taxon>
        <taxon>Acariformes</taxon>
        <taxon>Sarcoptiformes</taxon>
        <taxon>Oribatida</taxon>
        <taxon>Brachypylina</taxon>
        <taxon>Oppioidea</taxon>
        <taxon>Oppiidae</taxon>
        <taxon>Medioppia</taxon>
    </lineage>
</organism>
<dbReference type="Gene3D" id="3.40.50.300">
    <property type="entry name" value="P-loop containing nucleotide triphosphate hydrolases"/>
    <property type="match status" value="2"/>
</dbReference>
<dbReference type="GO" id="GO:0005634">
    <property type="term" value="C:nucleus"/>
    <property type="evidence" value="ECO:0007669"/>
    <property type="project" value="TreeGrafter"/>
</dbReference>
<feature type="coiled-coil region" evidence="4">
    <location>
        <begin position="853"/>
        <end position="890"/>
    </location>
</feature>
<dbReference type="GO" id="GO:0003697">
    <property type="term" value="F:single-stranded DNA binding"/>
    <property type="evidence" value="ECO:0007669"/>
    <property type="project" value="TreeGrafter"/>
</dbReference>
<accession>A0A7R9L4L0</accession>
<feature type="domain" description="RecF/RecN/SMC N-terminal" evidence="5">
    <location>
        <begin position="19"/>
        <end position="1016"/>
    </location>
</feature>
<evidence type="ECO:0000256" key="4">
    <source>
        <dbReference type="SAM" id="Coils"/>
    </source>
</evidence>
<dbReference type="Proteomes" id="UP000759131">
    <property type="component" value="Unassembled WGS sequence"/>
</dbReference>
<dbReference type="EMBL" id="CAJPIZ010015354">
    <property type="protein sequence ID" value="CAG2115231.1"/>
    <property type="molecule type" value="Genomic_DNA"/>
</dbReference>
<evidence type="ECO:0000313" key="6">
    <source>
        <dbReference type="EMBL" id="CAD7634801.1"/>
    </source>
</evidence>
<dbReference type="Pfam" id="PF02463">
    <property type="entry name" value="SMC_N"/>
    <property type="match status" value="1"/>
</dbReference>
<keyword evidence="3 4" id="KW-0175">Coiled coil</keyword>
<evidence type="ECO:0000259" key="5">
    <source>
        <dbReference type="Pfam" id="PF02463"/>
    </source>
</evidence>
<dbReference type="InterPro" id="IPR003395">
    <property type="entry name" value="RecF/RecN/SMC_N"/>
</dbReference>
<feature type="coiled-coil region" evidence="4">
    <location>
        <begin position="343"/>
        <end position="406"/>
    </location>
</feature>
<dbReference type="PANTHER" id="PTHR45916:SF1">
    <property type="entry name" value="STRUCTURAL MAINTENANCE OF CHROMOSOMES PROTEIN 5"/>
    <property type="match status" value="1"/>
</dbReference>
<evidence type="ECO:0000313" key="7">
    <source>
        <dbReference type="Proteomes" id="UP000759131"/>
    </source>
</evidence>
<dbReference type="PANTHER" id="PTHR45916">
    <property type="entry name" value="STRUCTURAL MAINTENANCE OF CHROMOSOMES PROTEIN 5"/>
    <property type="match status" value="1"/>
</dbReference>
<feature type="coiled-coil region" evidence="4">
    <location>
        <begin position="760"/>
        <end position="804"/>
    </location>
</feature>
<evidence type="ECO:0000256" key="1">
    <source>
        <dbReference type="ARBA" id="ARBA00010171"/>
    </source>
</evidence>
<dbReference type="SUPFAM" id="SSF52540">
    <property type="entry name" value="P-loop containing nucleoside triphosphate hydrolases"/>
    <property type="match status" value="2"/>
</dbReference>
<dbReference type="InterPro" id="IPR027417">
    <property type="entry name" value="P-loop_NTPase"/>
</dbReference>
<evidence type="ECO:0000256" key="3">
    <source>
        <dbReference type="ARBA" id="ARBA00023054"/>
    </source>
</evidence>
<dbReference type="GO" id="GO:0030915">
    <property type="term" value="C:Smc5-Smc6 complex"/>
    <property type="evidence" value="ECO:0007669"/>
    <property type="project" value="TreeGrafter"/>
</dbReference>
<feature type="coiled-coil region" evidence="4">
    <location>
        <begin position="206"/>
        <end position="233"/>
    </location>
</feature>
<sequence length="1107" mass="127944">MAATNGAADGAVAFKNGNLVRLLLRDFMTYKKVEMKAGPNLNLVLGPNGTGKSALVCSIIIGLGGEPSTTGRSGHLGEYIRFGCDSALVEIELYNETPKAKNYLIQRVIQAKQSHSSGKTEFTSHFKLNGKDSNRTHVREFTRQLNINVDNLCQFLPQERVVEFVKMDRKTLLECTEKAAGDEHMYDTHIQIVDLTKQIKKLNSINTDLTTQISSASEQQARAEEELRRIEERDKYKDEIKWLTKKRPWIEYEDKRVEYSAAKDSVVTKKEEITKLSKCLEPLKKEVNDSRKAYTESQTQRTAALADIKKMAKSIEPYKTKIEDTFEKITDTKNVYFDKMKAEKQRQKKLVTLQSDLRELEEQFQTVDEENKENFDQQIRDVVRDMTALNENISKTAQQRMRLKNDSEKSVSNRNECENQRKKIEDVLGKRLDKLRELDMNAARAYEWLENNKSRFKGTIHPPIMTQINMIRTEWSKYVESAVSRNDLTAFICEDGADLRAFTDAIKQEFNVRVNVVLAPNQTADQFVPDFDVRKYREYGIFKTISEMFTAPDKVMAYLCKAAHLHKIPVGDQKTDQKIEQLMKNSPFRRIYTDRTQYIINVSRYDQQKVTSSSVIPEARFLNLTINESQLNDIKRKIVELNAQISDISRKGREVDQSLAELNANLNDLKNRKQLLERKKNEKRVLEAKIGEKKEQIQRMERQAMDLVAAKRKAEDALKKLHDNQLILMTALTKSIGECVKANDTKLKAVLCETFSRNRLRKAEKGLATAAAQFDDLKNELKRLEESLDQLKRVAKDLRNAAKEASGFDVNDCSAEVREKFDALPNTLEEIDNQTGTLKLRMNSILDADESVRDQYNQRRRNIEKHRRDLEARKAELTAKQTKLDELKNQWLPSLEELIDKINTNFGNFMARLNCAGDVSLFKPNDEDMYDEYGISIKVKFRETEQLRELTSFHQSGGERSVSTMIYMIAIQELTKVPFRCVDEINQGMDENNERSVFDLISETSGRNNSQYFLFSPKLLSDLQYTEEMTIHVIFNGPYMEYDWNRLEIVDEDDSDEDDESVGIRSSVDRFRETIGERIQWLRPHNRKTNHRWSGGPVMPINGNSRV</sequence>
<proteinExistence type="inferred from homology"/>
<dbReference type="AlphaFoldDB" id="A0A7R9L4L0"/>
<feature type="coiled-coil region" evidence="4">
    <location>
        <begin position="624"/>
        <end position="724"/>
    </location>
</feature>
<comment type="similarity">
    <text evidence="1">Belongs to the SMC family. SMC5 subfamily.</text>
</comment>
<gene>
    <name evidence="6" type="ORF">OSB1V03_LOCUS15195</name>
</gene>
<dbReference type="SUPFAM" id="SSF90257">
    <property type="entry name" value="Myosin rod fragments"/>
    <property type="match status" value="1"/>
</dbReference>
<reference evidence="6" key="1">
    <citation type="submission" date="2020-11" db="EMBL/GenBank/DDBJ databases">
        <authorList>
            <person name="Tran Van P."/>
        </authorList>
    </citation>
    <scope>NUCLEOTIDE SEQUENCE</scope>
</reference>
<protein>
    <recommendedName>
        <fullName evidence="2">Structural maintenance of chromosomes protein 5</fullName>
    </recommendedName>
</protein>
<evidence type="ECO:0000256" key="2">
    <source>
        <dbReference type="ARBA" id="ARBA00018687"/>
    </source>
</evidence>
<dbReference type="GO" id="GO:0000724">
    <property type="term" value="P:double-strand break repair via homologous recombination"/>
    <property type="evidence" value="ECO:0007669"/>
    <property type="project" value="TreeGrafter"/>
</dbReference>